<gene>
    <name evidence="4" type="ORF">FA09DRAFT_345133</name>
</gene>
<keyword evidence="3" id="KW-0812">Transmembrane</keyword>
<organism evidence="4 5">
    <name type="scientific">Tilletiopsis washingtonensis</name>
    <dbReference type="NCBI Taxonomy" id="58919"/>
    <lineage>
        <taxon>Eukaryota</taxon>
        <taxon>Fungi</taxon>
        <taxon>Dikarya</taxon>
        <taxon>Basidiomycota</taxon>
        <taxon>Ustilaginomycotina</taxon>
        <taxon>Exobasidiomycetes</taxon>
        <taxon>Entylomatales</taxon>
        <taxon>Entylomatales incertae sedis</taxon>
        <taxon>Tilletiopsis</taxon>
    </lineage>
</organism>
<sequence length="1317" mass="141153">MHSAPLCHLLLSSPRPALVLAPDPTPYPVPPRSRTDRPCYRAARASLHVSPPPPPPLSRSHVTDSPPFFLTDAGDARLCRVSAAAMLSEAAGARLSKPRPPGVRRPSGRQQASLADEQASHAPSGSATLQPSPLLNRAVHSSPGRAFDRDLDLDLPVDLAAALGRTSSAWPAHPRRRSSTATGEAAPGSAAGSPRRLTAETPSVGGSLGRRLGRKLSRALLNAADEHGQTAPDSDGVELPSLSLRSEDLRSDDTVKPGYADECELGASSDEELDEEWVGGLPREELEALLKQANQVIRERERDLGIAAAIGKALLDKNISLRSKHVGILTRLSSTINLNEQATYSPPTTDIDCNSQRGDLDDDETPMPTPTLSGDYFASQQAAAPSRSREHSHASPQRRPALDSVFARPRTPEGRSWQPSQAGLIASGSSSPANSQQSTASNRHRKTSSTLSSNAIAAAVAADAQRQLEMLSGQNDVLLAQLAELQDEAEEAKAAGSRRLRKLNREIEGLRGELEAATNRNDELERSGETESTDSGAEQKRKQWRRRSRNDLWSMTDLSGSPRVSDGSLPSTSPSSARLSAMLKADTERLGGATGDEAGMPPSVSSAILGQAHGESASERALVAQLLAKIKELEDTNAALAQAGTEMDGRLGRALQEGERIRDAYDAVEASSAYGGDETFNETHHSLGGLSPSALRRRAAGNRHIIEGRRTIRAALRREASQSPGDISRSNTGSSLASSAASSAASSPRAFRKGRLGSGLTRPRILITPSMEDLAARRRQDAEWEEQQPFSAGSLGPNDARKYGATVSRKLRRASSSGSMASDGDGSRSSIELPMHGMSASPSADSSIDEAMSESATSVWNGRQTLGSELGDTSLQMTSELAHWTQAASGAQPGNDSDMQLSELDKPASNWSPARLGRLLRPIASSASLRAPSEAAESDIADLRWSVSSTSTVVAAPQRLLTAGSDADQMLVPSLDFELQRQLSPAADGEWPDPNEELVPRGALRDDVMTNHESYDLLESATRLRPVHWADDDDFGQPITESEARRLGLLAAAKKSRTSLLGWVKKSDSASRRTGKGKMREGLPPSSSYRQIESAEQIDARGRLTDLLRQKRLDGLKARVLAGQMDADKAVALGLDAEDADSAMARSLDREATARALAISPARHRRAMQQRQSPQQQQQRSVGRRVGAAMIRQQSYGSPSKGQATSSTLVRRRGEASDAEDKTGGSSDEQFELLDLDPNRQPSRRGMNFFPVDTRARYKPEMVKQRVKVASHDAATWATTWVSFTLMVVFAFLVTIRRGPKQLGSGGTNSAILPPRP</sequence>
<proteinExistence type="predicted"/>
<keyword evidence="3" id="KW-0472">Membrane</keyword>
<name>A0A316ZGD6_9BASI</name>
<feature type="compositionally biased region" description="Low complexity" evidence="2">
    <location>
        <begin position="734"/>
        <end position="747"/>
    </location>
</feature>
<feature type="compositionally biased region" description="Low complexity" evidence="2">
    <location>
        <begin position="179"/>
        <end position="194"/>
    </location>
</feature>
<keyword evidence="5" id="KW-1185">Reference proteome</keyword>
<feature type="region of interest" description="Disordered" evidence="2">
    <location>
        <begin position="718"/>
        <end position="756"/>
    </location>
</feature>
<keyword evidence="1" id="KW-0175">Coiled coil</keyword>
<protein>
    <submittedName>
        <fullName evidence="4">Uncharacterized protein</fullName>
    </submittedName>
</protein>
<feature type="region of interest" description="Disordered" evidence="2">
    <location>
        <begin position="513"/>
        <end position="578"/>
    </location>
</feature>
<keyword evidence="3" id="KW-1133">Transmembrane helix</keyword>
<feature type="region of interest" description="Disordered" evidence="2">
    <location>
        <begin position="225"/>
        <end position="258"/>
    </location>
</feature>
<feature type="transmembrane region" description="Helical" evidence="3">
    <location>
        <begin position="1274"/>
        <end position="1296"/>
    </location>
</feature>
<dbReference type="RefSeq" id="XP_025600850.1">
    <property type="nucleotide sequence ID" value="XM_025744674.1"/>
</dbReference>
<dbReference type="Proteomes" id="UP000245946">
    <property type="component" value="Unassembled WGS sequence"/>
</dbReference>
<feature type="compositionally biased region" description="Low complexity" evidence="2">
    <location>
        <begin position="814"/>
        <end position="830"/>
    </location>
</feature>
<feature type="compositionally biased region" description="Low complexity" evidence="2">
    <location>
        <begin position="426"/>
        <end position="441"/>
    </location>
</feature>
<evidence type="ECO:0000256" key="1">
    <source>
        <dbReference type="SAM" id="Coils"/>
    </source>
</evidence>
<feature type="region of interest" description="Disordered" evidence="2">
    <location>
        <begin position="341"/>
        <end position="451"/>
    </location>
</feature>
<feature type="compositionally biased region" description="Polar residues" evidence="2">
    <location>
        <begin position="341"/>
        <end position="357"/>
    </location>
</feature>
<reference evidence="4 5" key="1">
    <citation type="journal article" date="2018" name="Mol. Biol. Evol.">
        <title>Broad Genomic Sampling Reveals a Smut Pathogenic Ancestry of the Fungal Clade Ustilaginomycotina.</title>
        <authorList>
            <person name="Kijpornyongpan T."/>
            <person name="Mondo S.J."/>
            <person name="Barry K."/>
            <person name="Sandor L."/>
            <person name="Lee J."/>
            <person name="Lipzen A."/>
            <person name="Pangilinan J."/>
            <person name="LaButti K."/>
            <person name="Hainaut M."/>
            <person name="Henrissat B."/>
            <person name="Grigoriev I.V."/>
            <person name="Spatafora J.W."/>
            <person name="Aime M.C."/>
        </authorList>
    </citation>
    <scope>NUCLEOTIDE SEQUENCE [LARGE SCALE GENOMIC DNA]</scope>
    <source>
        <strain evidence="4 5">MCA 4186</strain>
    </source>
</reference>
<feature type="region of interest" description="Disordered" evidence="2">
    <location>
        <begin position="168"/>
        <end position="210"/>
    </location>
</feature>
<feature type="compositionally biased region" description="Basic and acidic residues" evidence="2">
    <location>
        <begin position="245"/>
        <end position="255"/>
    </location>
</feature>
<feature type="region of interest" description="Disordered" evidence="2">
    <location>
        <begin position="1066"/>
        <end position="1090"/>
    </location>
</feature>
<feature type="region of interest" description="Disordered" evidence="2">
    <location>
        <begin position="777"/>
        <end position="857"/>
    </location>
</feature>
<dbReference type="STRING" id="58919.A0A316ZGD6"/>
<feature type="compositionally biased region" description="Polar residues" evidence="2">
    <location>
        <begin position="1192"/>
        <end position="1209"/>
    </location>
</feature>
<dbReference type="GeneID" id="37272218"/>
<dbReference type="OrthoDB" id="9451547at2759"/>
<evidence type="ECO:0000256" key="3">
    <source>
        <dbReference type="SAM" id="Phobius"/>
    </source>
</evidence>
<feature type="compositionally biased region" description="Basic and acidic residues" evidence="2">
    <location>
        <begin position="1212"/>
        <end position="1223"/>
    </location>
</feature>
<feature type="compositionally biased region" description="Basic and acidic residues" evidence="2">
    <location>
        <begin position="513"/>
        <end position="529"/>
    </location>
</feature>
<evidence type="ECO:0000313" key="4">
    <source>
        <dbReference type="EMBL" id="PWO00572.1"/>
    </source>
</evidence>
<evidence type="ECO:0000256" key="2">
    <source>
        <dbReference type="SAM" id="MobiDB-lite"/>
    </source>
</evidence>
<feature type="compositionally biased region" description="Polar residues" evidence="2">
    <location>
        <begin position="721"/>
        <end position="733"/>
    </location>
</feature>
<feature type="region of interest" description="Disordered" evidence="2">
    <location>
        <begin position="91"/>
        <end position="144"/>
    </location>
</feature>
<feature type="compositionally biased region" description="Polar residues" evidence="2">
    <location>
        <begin position="121"/>
        <end position="133"/>
    </location>
</feature>
<feature type="coiled-coil region" evidence="1">
    <location>
        <begin position="616"/>
        <end position="643"/>
    </location>
</feature>
<accession>A0A316ZGD6</accession>
<dbReference type="EMBL" id="KZ819285">
    <property type="protein sequence ID" value="PWO00572.1"/>
    <property type="molecule type" value="Genomic_DNA"/>
</dbReference>
<feature type="compositionally biased region" description="Low complexity" evidence="2">
    <location>
        <begin position="568"/>
        <end position="578"/>
    </location>
</feature>
<feature type="region of interest" description="Disordered" evidence="2">
    <location>
        <begin position="1162"/>
        <end position="1248"/>
    </location>
</feature>
<evidence type="ECO:0000313" key="5">
    <source>
        <dbReference type="Proteomes" id="UP000245946"/>
    </source>
</evidence>
<feature type="compositionally biased region" description="Low complexity" evidence="2">
    <location>
        <begin position="1169"/>
        <end position="1188"/>
    </location>
</feature>